<dbReference type="InterPro" id="IPR013011">
    <property type="entry name" value="PTS_EIIB_2"/>
</dbReference>
<feature type="domain" description="PRD" evidence="8">
    <location>
        <begin position="187"/>
        <end position="293"/>
    </location>
</feature>
<accession>A0A934P8T7</accession>
<dbReference type="SUPFAM" id="SSF63520">
    <property type="entry name" value="PTS-regulatory domain, PRD"/>
    <property type="match status" value="2"/>
</dbReference>
<dbReference type="InterPro" id="IPR013196">
    <property type="entry name" value="HTH_11"/>
</dbReference>
<dbReference type="InterPro" id="IPR036388">
    <property type="entry name" value="WH-like_DNA-bd_sf"/>
</dbReference>
<dbReference type="PROSITE" id="PS51099">
    <property type="entry name" value="PTS_EIIB_TYPE_2"/>
    <property type="match status" value="1"/>
</dbReference>
<keyword evidence="3" id="KW-0805">Transcription regulation</keyword>
<keyword evidence="2" id="KW-0677">Repeat</keyword>
<dbReference type="Gene3D" id="1.10.10.10">
    <property type="entry name" value="Winged helix-like DNA-binding domain superfamily/Winged helix DNA-binding domain"/>
    <property type="match status" value="1"/>
</dbReference>
<evidence type="ECO:0000256" key="1">
    <source>
        <dbReference type="ARBA" id="ARBA00022679"/>
    </source>
</evidence>
<dbReference type="Gene3D" id="3.40.930.10">
    <property type="entry name" value="Mannitol-specific EII, Chain A"/>
    <property type="match status" value="1"/>
</dbReference>
<feature type="domain" description="PTS EIIA type-2" evidence="6">
    <location>
        <begin position="518"/>
        <end position="661"/>
    </location>
</feature>
<reference evidence="9 10" key="1">
    <citation type="journal article" date="2021" name="Int. J. Syst. Evol. Microbiol.">
        <title>Streptococcus vicugnae sp. nov., isolated from faeces of alpacas (Vicugna pacos) and cattle (Bos taurus), Streptococcus zalophi sp. nov., and Streptococcus pacificus sp. nov., isolated from respiratory tract of California sea lions (Zalophus californianus).</title>
        <authorList>
            <person name="Volokhov D.V."/>
            <person name="Zagorodnyaya T.A."/>
            <person name="Shen Z."/>
            <person name="Blom J."/>
            <person name="Furtak V.A."/>
            <person name="Eisenberg T."/>
            <person name="Fan P."/>
            <person name="Jeong K.C."/>
            <person name="Gao Y."/>
            <person name="Zhang S."/>
            <person name="Amselle M."/>
        </authorList>
    </citation>
    <scope>NUCLEOTIDE SEQUENCE [LARGE SCALE GENOMIC DNA]</scope>
    <source>
        <strain evidence="10">CSL7508-lung</strain>
    </source>
</reference>
<dbReference type="PANTHER" id="PTHR30185">
    <property type="entry name" value="CRYPTIC BETA-GLUCOSIDE BGL OPERON ANTITERMINATOR"/>
    <property type="match status" value="1"/>
</dbReference>
<evidence type="ECO:0000313" key="9">
    <source>
        <dbReference type="EMBL" id="MBJ8349073.1"/>
    </source>
</evidence>
<dbReference type="Pfam" id="PF05043">
    <property type="entry name" value="Mga"/>
    <property type="match status" value="1"/>
</dbReference>
<dbReference type="SUPFAM" id="SSF55804">
    <property type="entry name" value="Phoshotransferase/anion transport protein"/>
    <property type="match status" value="1"/>
</dbReference>
<evidence type="ECO:0000256" key="5">
    <source>
        <dbReference type="ARBA" id="ARBA00023163"/>
    </source>
</evidence>
<keyword evidence="10" id="KW-1185">Reference proteome</keyword>
<dbReference type="InterPro" id="IPR002178">
    <property type="entry name" value="PTS_EIIA_type-2_dom"/>
</dbReference>
<evidence type="ECO:0000259" key="8">
    <source>
        <dbReference type="PROSITE" id="PS51372"/>
    </source>
</evidence>
<dbReference type="Proteomes" id="UP000644875">
    <property type="component" value="Unassembled WGS sequence"/>
</dbReference>
<dbReference type="InterPro" id="IPR003501">
    <property type="entry name" value="PTS_EIIB_2/3"/>
</dbReference>
<evidence type="ECO:0000313" key="10">
    <source>
        <dbReference type="Proteomes" id="UP000644875"/>
    </source>
</evidence>
<dbReference type="Pfam" id="PF02302">
    <property type="entry name" value="PTS_IIB"/>
    <property type="match status" value="1"/>
</dbReference>
<dbReference type="PROSITE" id="PS51372">
    <property type="entry name" value="PRD_2"/>
    <property type="match status" value="2"/>
</dbReference>
<evidence type="ECO:0000259" key="7">
    <source>
        <dbReference type="PROSITE" id="PS51099"/>
    </source>
</evidence>
<dbReference type="GO" id="GO:0006355">
    <property type="term" value="P:regulation of DNA-templated transcription"/>
    <property type="evidence" value="ECO:0007669"/>
    <property type="project" value="InterPro"/>
</dbReference>
<dbReference type="GO" id="GO:0008982">
    <property type="term" value="F:protein-N(PI)-phosphohistidine-sugar phosphotransferase activity"/>
    <property type="evidence" value="ECO:0007669"/>
    <property type="project" value="InterPro"/>
</dbReference>
<dbReference type="InterPro" id="IPR016152">
    <property type="entry name" value="PTrfase/Anion_transptr"/>
</dbReference>
<dbReference type="InterPro" id="IPR011608">
    <property type="entry name" value="PRD"/>
</dbReference>
<dbReference type="InterPro" id="IPR007737">
    <property type="entry name" value="Mga_HTH"/>
</dbReference>
<organism evidence="9 10">
    <name type="scientific">Streptococcus zalophi</name>
    <dbReference type="NCBI Taxonomy" id="640031"/>
    <lineage>
        <taxon>Bacteria</taxon>
        <taxon>Bacillati</taxon>
        <taxon>Bacillota</taxon>
        <taxon>Bacilli</taxon>
        <taxon>Lactobacillales</taxon>
        <taxon>Streptococcaceae</taxon>
        <taxon>Streptococcus</taxon>
    </lineage>
</organism>
<proteinExistence type="predicted"/>
<keyword evidence="5" id="KW-0804">Transcription</keyword>
<dbReference type="GO" id="GO:0009401">
    <property type="term" value="P:phosphoenolpyruvate-dependent sugar phosphotransferase system"/>
    <property type="evidence" value="ECO:0007669"/>
    <property type="project" value="InterPro"/>
</dbReference>
<comment type="caution">
    <text evidence="9">The sequence shown here is derived from an EMBL/GenBank/DDBJ whole genome shotgun (WGS) entry which is preliminary data.</text>
</comment>
<evidence type="ECO:0000256" key="4">
    <source>
        <dbReference type="ARBA" id="ARBA00023159"/>
    </source>
</evidence>
<dbReference type="RefSeq" id="WP_199567005.1">
    <property type="nucleotide sequence ID" value="NZ_JAENBP010000001.1"/>
</dbReference>
<dbReference type="Pfam" id="PF00359">
    <property type="entry name" value="PTS_EIIA_2"/>
    <property type="match status" value="1"/>
</dbReference>
<gene>
    <name evidence="9" type="ORF">JHK64_00325</name>
</gene>
<sequence length="664" mass="76571">MLSKKEIALMSVLLKQKNSYVSSKALAEEIKASDRTARKYLKQLAQAVKDQGATIHSKQGQGYLLTIERPIEFEVFWQEVLASKKKMTDIRQVEEAGDRQHYVLNKLFFEEPRQSFEQLTSDLFISKTTLSSVLNDIKKRLKPYALTLKTSQKGIWVKGREEDIRHFIMDYFFLDSFDESMFAVVGDTILDKINFAELTIFVLDECRDAKLRLSDFVIHNLVLHIALMIKRIRSGYPLDVFPISKNIELSLEYKVARRILARIENALSISFPKEEANYIALHLTVKHSTTNLSEKSVSKNQLEQHLKEKLNDIAKATQMPLDQDTNLINGLLAHFNPLLIRMENNIHLANPLLEEVIEHYPDIFALTKEIFRTMPELIHYEIGDDEWAYIALHIMAAIERYANRHKMKVLVVCATGYGSAMMLKNRLEKEFAGSLKIADVVSYYEVSEERLENIDLVISSISLDHLLFLTPIIHVSVLLNQEDVEAIRQFIGEQSHYKQEKSLKSLSEFKKDKQIATAVFSKDKIIYFDEETTKTKALKQLIEQLNEAVEPQFIHQFLDQITLRESYSPLVFGESLAFPHPAVPMTYSEQIVVGIFKHPIVWDDKHNAIRFIFLLSPSKGRNHYLKFVSPSLVAFVDNKELQTKLLETPTYENLINIFAQLIEG</sequence>
<keyword evidence="1" id="KW-0808">Transferase</keyword>
<dbReference type="Pfam" id="PF08279">
    <property type="entry name" value="HTH_11"/>
    <property type="match status" value="1"/>
</dbReference>
<dbReference type="PROSITE" id="PS51094">
    <property type="entry name" value="PTS_EIIA_TYPE_2"/>
    <property type="match status" value="1"/>
</dbReference>
<dbReference type="Gene3D" id="3.40.50.2300">
    <property type="match status" value="1"/>
</dbReference>
<evidence type="ECO:0000256" key="3">
    <source>
        <dbReference type="ARBA" id="ARBA00023015"/>
    </source>
</evidence>
<feature type="domain" description="PTS EIIB type-2" evidence="7">
    <location>
        <begin position="407"/>
        <end position="499"/>
    </location>
</feature>
<keyword evidence="4" id="KW-0010">Activator</keyword>
<dbReference type="Gene3D" id="1.10.1790.10">
    <property type="entry name" value="PRD domain"/>
    <property type="match status" value="2"/>
</dbReference>
<evidence type="ECO:0000259" key="6">
    <source>
        <dbReference type="PROSITE" id="PS51094"/>
    </source>
</evidence>
<feature type="domain" description="PRD" evidence="8">
    <location>
        <begin position="297"/>
        <end position="404"/>
    </location>
</feature>
<dbReference type="InterPro" id="IPR050661">
    <property type="entry name" value="BglG_antiterminators"/>
</dbReference>
<dbReference type="EMBL" id="JAENBP010000001">
    <property type="protein sequence ID" value="MBJ8349073.1"/>
    <property type="molecule type" value="Genomic_DNA"/>
</dbReference>
<dbReference type="AlphaFoldDB" id="A0A934P8T7"/>
<dbReference type="PANTHER" id="PTHR30185:SF18">
    <property type="entry name" value="TRANSCRIPTIONAL REGULATOR MTLR"/>
    <property type="match status" value="1"/>
</dbReference>
<dbReference type="InterPro" id="IPR036634">
    <property type="entry name" value="PRD_sf"/>
</dbReference>
<dbReference type="InterPro" id="IPR036095">
    <property type="entry name" value="PTS_EIIB-like_sf"/>
</dbReference>
<name>A0A934P8T7_9STRE</name>
<evidence type="ECO:0000256" key="2">
    <source>
        <dbReference type="ARBA" id="ARBA00022737"/>
    </source>
</evidence>
<dbReference type="Pfam" id="PF00874">
    <property type="entry name" value="PRD"/>
    <property type="match status" value="2"/>
</dbReference>
<protein>
    <submittedName>
        <fullName evidence="9">BglG family transcription antiterminator</fullName>
    </submittedName>
</protein>
<dbReference type="SUPFAM" id="SSF52794">
    <property type="entry name" value="PTS system IIB component-like"/>
    <property type="match status" value="1"/>
</dbReference>
<dbReference type="CDD" id="cd05568">
    <property type="entry name" value="PTS_IIB_bgl_like"/>
    <property type="match status" value="1"/>
</dbReference>